<dbReference type="EMBL" id="VUJU01001339">
    <property type="protein sequence ID" value="KAF0765723.1"/>
    <property type="molecule type" value="Genomic_DNA"/>
</dbReference>
<dbReference type="AlphaFoldDB" id="A0A6G0Z4T3"/>
<keyword evidence="2" id="KW-1185">Reference proteome</keyword>
<gene>
    <name evidence="1" type="ORF">FWK35_00010250</name>
</gene>
<comment type="caution">
    <text evidence="1">The sequence shown here is derived from an EMBL/GenBank/DDBJ whole genome shotgun (WGS) entry which is preliminary data.</text>
</comment>
<name>A0A6G0Z4T3_APHCR</name>
<organism evidence="1 2">
    <name type="scientific">Aphis craccivora</name>
    <name type="common">Cowpea aphid</name>
    <dbReference type="NCBI Taxonomy" id="307492"/>
    <lineage>
        <taxon>Eukaryota</taxon>
        <taxon>Metazoa</taxon>
        <taxon>Ecdysozoa</taxon>
        <taxon>Arthropoda</taxon>
        <taxon>Hexapoda</taxon>
        <taxon>Insecta</taxon>
        <taxon>Pterygota</taxon>
        <taxon>Neoptera</taxon>
        <taxon>Paraneoptera</taxon>
        <taxon>Hemiptera</taxon>
        <taxon>Sternorrhyncha</taxon>
        <taxon>Aphidomorpha</taxon>
        <taxon>Aphidoidea</taxon>
        <taxon>Aphididae</taxon>
        <taxon>Aphidini</taxon>
        <taxon>Aphis</taxon>
        <taxon>Aphis</taxon>
    </lineage>
</organism>
<dbReference type="Proteomes" id="UP000478052">
    <property type="component" value="Unassembled WGS sequence"/>
</dbReference>
<sequence>MVVADGGRGRRGADGRERLVRGRGVMVVVVAGGGHEHGRGRRVTAAAGLMRQLHPVALVRTGAA</sequence>
<evidence type="ECO:0000313" key="1">
    <source>
        <dbReference type="EMBL" id="KAF0765723.1"/>
    </source>
</evidence>
<reference evidence="1 2" key="1">
    <citation type="submission" date="2019-08" db="EMBL/GenBank/DDBJ databases">
        <title>Whole genome of Aphis craccivora.</title>
        <authorList>
            <person name="Voronova N.V."/>
            <person name="Shulinski R.S."/>
            <person name="Bandarenka Y.V."/>
            <person name="Zhorov D.G."/>
            <person name="Warner D."/>
        </authorList>
    </citation>
    <scope>NUCLEOTIDE SEQUENCE [LARGE SCALE GENOMIC DNA]</scope>
    <source>
        <strain evidence="1">180601</strain>
        <tissue evidence="1">Whole Body</tissue>
    </source>
</reference>
<evidence type="ECO:0000313" key="2">
    <source>
        <dbReference type="Proteomes" id="UP000478052"/>
    </source>
</evidence>
<protein>
    <submittedName>
        <fullName evidence="1">Uncharacterized protein</fullName>
    </submittedName>
</protein>
<proteinExistence type="predicted"/>
<accession>A0A6G0Z4T3</accession>